<protein>
    <submittedName>
        <fullName evidence="1">Crotonobetainyl-CoA:carnitine CoA-transferase CaiB-like acyl-CoA transferase</fullName>
    </submittedName>
</protein>
<proteinExistence type="predicted"/>
<reference evidence="1 2" key="1">
    <citation type="submission" date="2023-07" db="EMBL/GenBank/DDBJ databases">
        <title>Sorghum-associated microbial communities from plants grown in Nebraska, USA.</title>
        <authorList>
            <person name="Schachtman D."/>
        </authorList>
    </citation>
    <scope>NUCLEOTIDE SEQUENCE [LARGE SCALE GENOMIC DNA]</scope>
    <source>
        <strain evidence="1 2">BE211</strain>
    </source>
</reference>
<organism evidence="1 2">
    <name type="scientific">Fictibacillus barbaricus</name>
    <dbReference type="NCBI Taxonomy" id="182136"/>
    <lineage>
        <taxon>Bacteria</taxon>
        <taxon>Bacillati</taxon>
        <taxon>Bacillota</taxon>
        <taxon>Bacilli</taxon>
        <taxon>Bacillales</taxon>
        <taxon>Fictibacillaceae</taxon>
        <taxon>Fictibacillus</taxon>
    </lineage>
</organism>
<dbReference type="Gene3D" id="3.40.50.10540">
    <property type="entry name" value="Crotonobetainyl-coa:carnitine coa-transferase, domain 1"/>
    <property type="match status" value="1"/>
</dbReference>
<sequence>MIKQKTEPVQNKLLEGVLVLDFSNYLPGPFATLRLAEMGAEVIKVEPPAGDPSRSAGPKKEGKGIVFQANNRGKRSLTLNLKQESGREIALRLAQKADVLIESFRPGVMGKLGLGYEAIAEVNPEIIYCSISGYGQDGRMTDLGSHDINYMALSGALAQLKDNTGRPIHPSNTFADFIGGIAANERILSGLVSRALKGKGSYHSISITEVMATFMVNHVLVEKETGHKNGIEVLNGSIVSYAIYGTSDKRYISLGALEPKFWRNFCHSAGRPDWISSQFSSTAEKNPVYKEITSLFQSRSLEEWSKFSMETDCCLAPVLETGELARHPYFVEKETVFANGQMRVHSALGLETVPPPPDKGEHTESVLRELLEASEDELRAWKEAGVI</sequence>
<dbReference type="InterPro" id="IPR044855">
    <property type="entry name" value="CoA-Trfase_III_dom3_sf"/>
</dbReference>
<dbReference type="PANTHER" id="PTHR48228">
    <property type="entry name" value="SUCCINYL-COA--D-CITRAMALATE COA-TRANSFERASE"/>
    <property type="match status" value="1"/>
</dbReference>
<dbReference type="Gene3D" id="3.30.1540.10">
    <property type="entry name" value="formyl-coa transferase, domain 3"/>
    <property type="match status" value="1"/>
</dbReference>
<evidence type="ECO:0000313" key="2">
    <source>
        <dbReference type="Proteomes" id="UP001258181"/>
    </source>
</evidence>
<dbReference type="Pfam" id="PF02515">
    <property type="entry name" value="CoA_transf_3"/>
    <property type="match status" value="1"/>
</dbReference>
<dbReference type="InterPro" id="IPR050509">
    <property type="entry name" value="CoA-transferase_III"/>
</dbReference>
<keyword evidence="2" id="KW-1185">Reference proteome</keyword>
<dbReference type="EMBL" id="JAVDWA010000005">
    <property type="protein sequence ID" value="MDR7074037.1"/>
    <property type="molecule type" value="Genomic_DNA"/>
</dbReference>
<comment type="caution">
    <text evidence="1">The sequence shown here is derived from an EMBL/GenBank/DDBJ whole genome shotgun (WGS) entry which is preliminary data.</text>
</comment>
<gene>
    <name evidence="1" type="ORF">J2X07_003027</name>
</gene>
<dbReference type="Proteomes" id="UP001258181">
    <property type="component" value="Unassembled WGS sequence"/>
</dbReference>
<dbReference type="InterPro" id="IPR003673">
    <property type="entry name" value="CoA-Trfase_fam_III"/>
</dbReference>
<evidence type="ECO:0000313" key="1">
    <source>
        <dbReference type="EMBL" id="MDR7074037.1"/>
    </source>
</evidence>
<accession>A0ABU1U3M2</accession>
<dbReference type="SUPFAM" id="SSF89796">
    <property type="entry name" value="CoA-transferase family III (CaiB/BaiF)"/>
    <property type="match status" value="1"/>
</dbReference>
<name>A0ABU1U3M2_9BACL</name>
<dbReference type="InterPro" id="IPR023606">
    <property type="entry name" value="CoA-Trfase_III_dom_1_sf"/>
</dbReference>
<dbReference type="PANTHER" id="PTHR48228:SF5">
    <property type="entry name" value="ALPHA-METHYLACYL-COA RACEMASE"/>
    <property type="match status" value="1"/>
</dbReference>
<dbReference type="RefSeq" id="WP_310260328.1">
    <property type="nucleotide sequence ID" value="NZ_JAVDWA010000005.1"/>
</dbReference>